<comment type="catalytic activity">
    <reaction evidence="1">
        <text>S-ubiquitinyl-[E2 ubiquitin-conjugating enzyme]-L-cysteine + [acceptor protein]-L-lysine = [E2 ubiquitin-conjugating enzyme]-L-cysteine + N(6)-ubiquitinyl-[acceptor protein]-L-lysine.</text>
        <dbReference type="EC" id="2.3.2.27"/>
    </reaction>
</comment>
<feature type="region of interest" description="Disordered" evidence="6">
    <location>
        <begin position="778"/>
        <end position="801"/>
    </location>
</feature>
<feature type="domain" description="Deltex C-terminal" evidence="7">
    <location>
        <begin position="905"/>
        <end position="1025"/>
    </location>
</feature>
<name>A0AA35L4N9_9SAUR</name>
<dbReference type="PANTHER" id="PTHR12622">
    <property type="entry name" value="DELTEX-RELATED"/>
    <property type="match status" value="1"/>
</dbReference>
<dbReference type="GO" id="GO:0061630">
    <property type="term" value="F:ubiquitin protein ligase activity"/>
    <property type="evidence" value="ECO:0007669"/>
    <property type="project" value="UniProtKB-EC"/>
</dbReference>
<dbReference type="EC" id="2.3.2.27" evidence="3"/>
<dbReference type="Pfam" id="PF23222">
    <property type="entry name" value="RRM_PARP14_1"/>
    <property type="match status" value="1"/>
</dbReference>
<feature type="domain" description="PAR14-like first RRM" evidence="8">
    <location>
        <begin position="7"/>
        <end position="81"/>
    </location>
</feature>
<dbReference type="Gene3D" id="3.30.70.330">
    <property type="match status" value="1"/>
</dbReference>
<evidence type="ECO:0000259" key="8">
    <source>
        <dbReference type="Pfam" id="PF23222"/>
    </source>
</evidence>
<evidence type="ECO:0000256" key="3">
    <source>
        <dbReference type="ARBA" id="ARBA00012483"/>
    </source>
</evidence>
<gene>
    <name evidence="9" type="ORF">PODLI_1B001858</name>
</gene>
<feature type="compositionally biased region" description="Low complexity" evidence="6">
    <location>
        <begin position="535"/>
        <end position="545"/>
    </location>
</feature>
<evidence type="ECO:0000256" key="6">
    <source>
        <dbReference type="SAM" id="MobiDB-lite"/>
    </source>
</evidence>
<dbReference type="InterPro" id="IPR039396">
    <property type="entry name" value="Deltex_C"/>
</dbReference>
<sequence>MSTCRTVCVRGYPADLPPERVSDKLMIHFLRARNGGGEIASIEFPPESPGCAMVTFEDATVTQQVLKVKKHVLTVNGTAYPLEVTQSAAELNPNEIFVRVCMKVDYGRFPDGKDTLDSLCQRYEGIHVNFNTQEMTCTVKGSFVELQAFSCELLRCLNSKQRAGVLFANGGRSAEKAAGDGVSHQEETRAEKKRKKKRDEEEKAAAGPLQVQESAESLIEPLEDFSLAIDSDIYLYMQKFCGEELGNIFHKQQVGVVDVHSDGITTLYLRAASNGAGGVSALVSAHLALSQLSQQLEGTLRKEKVNKRDLGIGGGGSFPAELQSLYPLLLIQEEEEDFCLIGNLAEVSQAKRHIQELIAARGAAQDHRRPGVPQAAYLQGPSSLPAQLESPAESVPRKLSSPKPNSKAEPKLAATFSGRGSLPAWLPAASLFPATERPAPESERSLPFLSTAAEPKSQIRQTLEFQKALQGMKADHSSSSPAGTVSSSEGWASLGLTEPPSLPAVTSAFRSLNLFDTTGAADFRVSEPRPHLRRSSSLSLQKSLSGNKSMPEPWLAAHISAAHLKQESQEYPHRTLQKEVRKDGLTQVEYSQEMESPIAKQRHSLHAVQSDNGSPSGMQKAEALAESCAYIYDSFTYTELAMDGPEDEALGELCRYLKNFDDRIVVSRDRYKLGLMYPREEKLQVLEVFRLFSARRMAALSKQTPFRDGKIQGETSAAGSSQQPNGSRRASLLESSLGPDSLAGDTPPSLAQRQGSGFQPALVQNFPSDHRAWQSEALDQTPGASKQGRSRRLLAESRQGLPDKFHFARDCNKEGSSQEAERAPLGSLPALPLHASPPAGEGVASDLGLRTASLGSESAAEECVLCQNSHPAPSHAPCPHKPCRARIPGGSASLTHPGTSAGIPGTFGASTISQSLPGYIRDPTLKITYNVPDGVQQAGNPFPGHPYRGGHFEAFLPDNAEGRRLMVLLHKAFERGLTFRIRSCGLEERVTWGPIPHKTSMEGGKARNGYPDSQYLQQLSLKLKELNIE</sequence>
<proteinExistence type="predicted"/>
<dbReference type="InterPro" id="IPR039399">
    <property type="entry name" value="Deltex_C_sf"/>
</dbReference>
<evidence type="ECO:0000256" key="5">
    <source>
        <dbReference type="ARBA" id="ARBA00022723"/>
    </source>
</evidence>
<feature type="region of interest" description="Disordered" evidence="6">
    <location>
        <begin position="526"/>
        <end position="546"/>
    </location>
</feature>
<comment type="pathway">
    <text evidence="2">Protein modification; protein ubiquitination.</text>
</comment>
<dbReference type="Pfam" id="PF18102">
    <property type="entry name" value="DTC"/>
    <property type="match status" value="1"/>
</dbReference>
<evidence type="ECO:0000256" key="4">
    <source>
        <dbReference type="ARBA" id="ARBA00022679"/>
    </source>
</evidence>
<organism evidence="9 10">
    <name type="scientific">Podarcis lilfordi</name>
    <name type="common">Lilford's wall lizard</name>
    <dbReference type="NCBI Taxonomy" id="74358"/>
    <lineage>
        <taxon>Eukaryota</taxon>
        <taxon>Metazoa</taxon>
        <taxon>Chordata</taxon>
        <taxon>Craniata</taxon>
        <taxon>Vertebrata</taxon>
        <taxon>Euteleostomi</taxon>
        <taxon>Lepidosauria</taxon>
        <taxon>Squamata</taxon>
        <taxon>Bifurcata</taxon>
        <taxon>Unidentata</taxon>
        <taxon>Episquamata</taxon>
        <taxon>Laterata</taxon>
        <taxon>Lacertibaenia</taxon>
        <taxon>Lacertidae</taxon>
        <taxon>Podarcis</taxon>
    </lineage>
</organism>
<dbReference type="AlphaFoldDB" id="A0AA35L4N9"/>
<evidence type="ECO:0000259" key="7">
    <source>
        <dbReference type="Pfam" id="PF18102"/>
    </source>
</evidence>
<dbReference type="GO" id="GO:0046872">
    <property type="term" value="F:metal ion binding"/>
    <property type="evidence" value="ECO:0007669"/>
    <property type="project" value="UniProtKB-KW"/>
</dbReference>
<dbReference type="InterPro" id="IPR039398">
    <property type="entry name" value="Deltex_fam"/>
</dbReference>
<dbReference type="GO" id="GO:0007219">
    <property type="term" value="P:Notch signaling pathway"/>
    <property type="evidence" value="ECO:0007669"/>
    <property type="project" value="InterPro"/>
</dbReference>
<keyword evidence="4" id="KW-0808">Transferase</keyword>
<feature type="compositionally biased region" description="Polar residues" evidence="6">
    <location>
        <begin position="713"/>
        <end position="728"/>
    </location>
</feature>
<protein>
    <recommendedName>
        <fullName evidence="3">RING-type E3 ubiquitin transferase</fullName>
        <ecNumber evidence="3">2.3.2.27</ecNumber>
    </recommendedName>
</protein>
<dbReference type="InterPro" id="IPR012677">
    <property type="entry name" value="Nucleotide-bd_a/b_plait_sf"/>
</dbReference>
<feature type="region of interest" description="Disordered" evidence="6">
    <location>
        <begin position="436"/>
        <end position="491"/>
    </location>
</feature>
<dbReference type="EMBL" id="OX395138">
    <property type="protein sequence ID" value="CAI5789786.1"/>
    <property type="molecule type" value="Genomic_DNA"/>
</dbReference>
<keyword evidence="10" id="KW-1185">Reference proteome</keyword>
<dbReference type="GO" id="GO:0016567">
    <property type="term" value="P:protein ubiquitination"/>
    <property type="evidence" value="ECO:0007669"/>
    <property type="project" value="InterPro"/>
</dbReference>
<feature type="compositionally biased region" description="Basic and acidic residues" evidence="6">
    <location>
        <begin position="174"/>
        <end position="190"/>
    </location>
</feature>
<evidence type="ECO:0000256" key="1">
    <source>
        <dbReference type="ARBA" id="ARBA00000900"/>
    </source>
</evidence>
<reference evidence="9" key="1">
    <citation type="submission" date="2022-12" db="EMBL/GenBank/DDBJ databases">
        <authorList>
            <person name="Alioto T."/>
            <person name="Alioto T."/>
            <person name="Gomez Garrido J."/>
        </authorList>
    </citation>
    <scope>NUCLEOTIDE SEQUENCE</scope>
</reference>
<accession>A0AA35L4N9</accession>
<feature type="region of interest" description="Disordered" evidence="6">
    <location>
        <begin position="703"/>
        <end position="763"/>
    </location>
</feature>
<dbReference type="Proteomes" id="UP001178461">
    <property type="component" value="Chromosome 13"/>
</dbReference>
<evidence type="ECO:0000256" key="2">
    <source>
        <dbReference type="ARBA" id="ARBA00004906"/>
    </source>
</evidence>
<feature type="compositionally biased region" description="Low complexity" evidence="6">
    <location>
        <begin position="477"/>
        <end position="488"/>
    </location>
</feature>
<feature type="region of interest" description="Disordered" evidence="6">
    <location>
        <begin position="174"/>
        <end position="211"/>
    </location>
</feature>
<dbReference type="InterPro" id="IPR057051">
    <property type="entry name" value="PARP14_RPM_1"/>
</dbReference>
<evidence type="ECO:0000313" key="9">
    <source>
        <dbReference type="EMBL" id="CAI5789786.1"/>
    </source>
</evidence>
<dbReference type="Gene3D" id="3.30.390.130">
    <property type="match status" value="1"/>
</dbReference>
<evidence type="ECO:0000313" key="10">
    <source>
        <dbReference type="Proteomes" id="UP001178461"/>
    </source>
</evidence>
<feature type="region of interest" description="Disordered" evidence="6">
    <location>
        <begin position="362"/>
        <end position="412"/>
    </location>
</feature>
<keyword evidence="5" id="KW-0479">Metal-binding</keyword>